<dbReference type="RefSeq" id="WP_062027244.1">
    <property type="nucleotide sequence ID" value="NZ_JBEPAT010000026.1"/>
</dbReference>
<evidence type="ECO:0000256" key="1">
    <source>
        <dbReference type="SAM" id="SignalP"/>
    </source>
</evidence>
<proteinExistence type="predicted"/>
<keyword evidence="1" id="KW-0732">Signal</keyword>
<evidence type="ECO:0000313" key="2">
    <source>
        <dbReference type="EMBL" id="KUN69352.1"/>
    </source>
</evidence>
<reference evidence="2 3" key="1">
    <citation type="submission" date="2015-10" db="EMBL/GenBank/DDBJ databases">
        <title>Draft genome sequence of Streptomyces griseorubiginosus DSM 40469, type strain for the species Streptomyces griseorubiginosus.</title>
        <authorList>
            <person name="Ruckert C."/>
            <person name="Winkler A."/>
            <person name="Kalinowski J."/>
            <person name="Kampfer P."/>
            <person name="Glaeser S."/>
        </authorList>
    </citation>
    <scope>NUCLEOTIDE SEQUENCE [LARGE SCALE GENOMIC DNA]</scope>
    <source>
        <strain evidence="2 3">DSM 40469</strain>
    </source>
</reference>
<dbReference type="Proteomes" id="UP000054375">
    <property type="component" value="Unassembled WGS sequence"/>
</dbReference>
<dbReference type="EMBL" id="LMWV01000005">
    <property type="protein sequence ID" value="KUN69352.1"/>
    <property type="molecule type" value="Genomic_DNA"/>
</dbReference>
<organism evidence="2 3">
    <name type="scientific">Streptomyces griseorubiginosus</name>
    <dbReference type="NCBI Taxonomy" id="67304"/>
    <lineage>
        <taxon>Bacteria</taxon>
        <taxon>Bacillati</taxon>
        <taxon>Actinomycetota</taxon>
        <taxon>Actinomycetes</taxon>
        <taxon>Kitasatosporales</taxon>
        <taxon>Streptomycetaceae</taxon>
        <taxon>Streptomyces</taxon>
    </lineage>
</organism>
<dbReference type="PROSITE" id="PS51257">
    <property type="entry name" value="PROKAR_LIPOPROTEIN"/>
    <property type="match status" value="1"/>
</dbReference>
<dbReference type="Pfam" id="PF13416">
    <property type="entry name" value="SBP_bac_8"/>
    <property type="match status" value="1"/>
</dbReference>
<accession>A0A101S8J6</accession>
<dbReference type="InterPro" id="IPR006059">
    <property type="entry name" value="SBP"/>
</dbReference>
<comment type="caution">
    <text evidence="2">The sequence shown here is derived from an EMBL/GenBank/DDBJ whole genome shotgun (WGS) entry which is preliminary data.</text>
</comment>
<evidence type="ECO:0000313" key="3">
    <source>
        <dbReference type="Proteomes" id="UP000054375"/>
    </source>
</evidence>
<dbReference type="InterPro" id="IPR050490">
    <property type="entry name" value="Bact_solute-bd_prot1"/>
</dbReference>
<feature type="signal peptide" evidence="1">
    <location>
        <begin position="1"/>
        <end position="30"/>
    </location>
</feature>
<dbReference type="AlphaFoldDB" id="A0A117P3U0"/>
<sequence length="439" mass="46589">MRAHTRSARNRAVVLAAVASLGAGLLAGCADDGGDDDGSSSGGGKTTITLGLFGTQGFKEAGLYKEYEKLNPNIKIQENVVERNENYYPALVNHLTTNSGLQDVQAIEVGNIAEVVSTNADKLVDMSKVAGVDKSKWVDWKWQQATTKDGQTIGLGTDIGPMAICYRKDLFQQAGLPADREAVGQLWAGDWNKLVAAGETYKKKAPAGTTFMDSPGGLLNAIVSSEKDKYYDASGEVIYKTNPAIKNAFDLTAKAAKEGLVGAQTQFQPAWDTTIAKSKFAAIACPPWMLGYLKGKSSPDSAGKWDVAAAPKSGNWGGTFLAVPKNGKHVKEAEKLITWLTAPEQQAKLFAVQGSFPSSTAAYDLPQVTGAKNTMTGDAPIGKIFAEAAKAIPTQVIGPKDQIIQQGLTDNGVILVTKGKSAKEAWETATKTIDNNLEK</sequence>
<accession>A0A117P3U0</accession>
<dbReference type="SUPFAM" id="SSF53850">
    <property type="entry name" value="Periplasmic binding protein-like II"/>
    <property type="match status" value="1"/>
</dbReference>
<protein>
    <submittedName>
        <fullName evidence="2">Sugar-binding protein</fullName>
    </submittedName>
</protein>
<feature type="chain" id="PRO_5030020425" evidence="1">
    <location>
        <begin position="31"/>
        <end position="439"/>
    </location>
</feature>
<dbReference type="PANTHER" id="PTHR43649">
    <property type="entry name" value="ARABINOSE-BINDING PROTEIN-RELATED"/>
    <property type="match status" value="1"/>
</dbReference>
<name>A0A117P3U0_9ACTN</name>
<gene>
    <name evidence="2" type="ORF">AQJ54_06710</name>
</gene>
<keyword evidence="3" id="KW-1185">Reference proteome</keyword>
<dbReference type="PANTHER" id="PTHR43649:SF32">
    <property type="entry name" value="SUGAR BINDING SECRETED PROTEIN"/>
    <property type="match status" value="1"/>
</dbReference>
<dbReference type="Gene3D" id="3.40.190.10">
    <property type="entry name" value="Periplasmic binding protein-like II"/>
    <property type="match status" value="1"/>
</dbReference>